<proteinExistence type="predicted"/>
<dbReference type="InterPro" id="IPR052852">
    <property type="entry name" value="SSU_Processome_Comp"/>
</dbReference>
<feature type="region of interest" description="Disordered" evidence="1">
    <location>
        <begin position="31"/>
        <end position="88"/>
    </location>
</feature>
<sequence>MSVSESESDHDMAADLVNKLFEYGDSMLDEDGYREMKKKTKTRIRSSDPLCEEHRKDKTEYNQKRREKKKKSKLRKEKGDDNKLSKVTQLRSNALESWACDLGLNDVTKDETFKSNSRTVGSKNDVEKQHPKKRMPEVIVFEDHKRKKKRTEETSDIAQITDGKNDQISVMSLKDARKDVRNFGISGFSYRDRRKLEEQRAIKLGAKAPKKQYINYKKYMEMLKGKRESEMKQREVDRKMGYKVAKRSSVKKNDILGDKLKRFGFWRDPTLQKGIDGQPGKFKHGIQLLKKDEIESIKKKQVSKR</sequence>
<dbReference type="PANTHER" id="PTHR28366">
    <property type="entry name" value="CHROMOSOME 1 OPEN READING FRAME 131"/>
    <property type="match status" value="1"/>
</dbReference>
<dbReference type="InterPro" id="IPR027973">
    <property type="entry name" value="FSAF1-like"/>
</dbReference>
<dbReference type="Pfam" id="PF15375">
    <property type="entry name" value="FSAF1"/>
    <property type="match status" value="1"/>
</dbReference>
<evidence type="ECO:0000313" key="2">
    <source>
        <dbReference type="Proteomes" id="UP000694865"/>
    </source>
</evidence>
<dbReference type="PANTHER" id="PTHR28366:SF1">
    <property type="entry name" value="CHROMOSOME 1 OPEN READING FRAME 131"/>
    <property type="match status" value="1"/>
</dbReference>
<dbReference type="GeneID" id="100370350"/>
<name>A0ABM0GMH1_SACKO</name>
<organism evidence="2 3">
    <name type="scientific">Saccoglossus kowalevskii</name>
    <name type="common">Acorn worm</name>
    <dbReference type="NCBI Taxonomy" id="10224"/>
    <lineage>
        <taxon>Eukaryota</taxon>
        <taxon>Metazoa</taxon>
        <taxon>Hemichordata</taxon>
        <taxon>Enteropneusta</taxon>
        <taxon>Harrimaniidae</taxon>
        <taxon>Saccoglossus</taxon>
    </lineage>
</organism>
<dbReference type="Proteomes" id="UP000694865">
    <property type="component" value="Unplaced"/>
</dbReference>
<feature type="region of interest" description="Disordered" evidence="1">
    <location>
        <begin position="111"/>
        <end position="160"/>
    </location>
</feature>
<keyword evidence="2" id="KW-1185">Reference proteome</keyword>
<evidence type="ECO:0000313" key="3">
    <source>
        <dbReference type="RefSeq" id="XP_002733188.1"/>
    </source>
</evidence>
<feature type="compositionally biased region" description="Basic and acidic residues" evidence="1">
    <location>
        <begin position="51"/>
        <end position="64"/>
    </location>
</feature>
<gene>
    <name evidence="3" type="primary">LOC100370350</name>
</gene>
<dbReference type="RefSeq" id="XP_002733188.1">
    <property type="nucleotide sequence ID" value="XM_002733142.2"/>
</dbReference>
<protein>
    <submittedName>
        <fullName evidence="3">Uncharacterized protein C1orf131 homolog</fullName>
    </submittedName>
</protein>
<reference evidence="3" key="1">
    <citation type="submission" date="2025-08" db="UniProtKB">
        <authorList>
            <consortium name="RefSeq"/>
        </authorList>
    </citation>
    <scope>IDENTIFICATION</scope>
    <source>
        <tissue evidence="3">Testes</tissue>
    </source>
</reference>
<feature type="compositionally biased region" description="Basic residues" evidence="1">
    <location>
        <begin position="65"/>
        <end position="76"/>
    </location>
</feature>
<evidence type="ECO:0000256" key="1">
    <source>
        <dbReference type="SAM" id="MobiDB-lite"/>
    </source>
</evidence>
<accession>A0ABM0GMH1</accession>